<dbReference type="AlphaFoldDB" id="A0A0D3J0I7"/>
<organism evidence="9 10">
    <name type="scientific">Emiliania huxleyi (strain CCMP1516)</name>
    <dbReference type="NCBI Taxonomy" id="280463"/>
    <lineage>
        <taxon>Eukaryota</taxon>
        <taxon>Haptista</taxon>
        <taxon>Haptophyta</taxon>
        <taxon>Prymnesiophyceae</taxon>
        <taxon>Isochrysidales</taxon>
        <taxon>Noelaerhabdaceae</taxon>
        <taxon>Emiliania</taxon>
    </lineage>
</organism>
<name>A0A0D3J0I7_EMIH1</name>
<dbReference type="GO" id="GO:0017119">
    <property type="term" value="C:Golgi transport complex"/>
    <property type="evidence" value="ECO:0007669"/>
    <property type="project" value="InterPro"/>
</dbReference>
<keyword evidence="10" id="KW-1185">Reference proteome</keyword>
<evidence type="ECO:0000259" key="8">
    <source>
        <dbReference type="Pfam" id="PF20649"/>
    </source>
</evidence>
<evidence type="ECO:0000313" key="9">
    <source>
        <dbReference type="EnsemblProtists" id="EOD17022"/>
    </source>
</evidence>
<dbReference type="STRING" id="2903.R1C4G4"/>
<evidence type="ECO:0000256" key="1">
    <source>
        <dbReference type="ARBA" id="ARBA00004395"/>
    </source>
</evidence>
<proteinExistence type="predicted"/>
<sequence>MASQLIANLEACASRDDLGDICQAIEEAPSFDQLALAQLAIASGEAEVTAAALGRIESRLGAALGAHVAARYSELITEVDAVRSLEARLVQSHSRVERLAATVRRVRTTTVGQHEQLSGRVSQLEHMQECSSLLRRVQRLLYLCWRLHEAVDASKARRSAGGGAGSGAWRIELSSAELPKAAVALREVEEILEEEEERLDGVELVAPELQFARSVGAAVRRQADGMLREALRSLNQPSLTTALQVFFSLGCLRDKVEEAVAAAAASLGTDVSDALTNIDARAARGGRAGWVAALWGQVEAVGELLLGAATRLCLLTRVLSKRRDPLTHTLFASLLTGQGADPRAGEEDSSPAAAPAGGGDNGDGGGGGGGVGGLEAALREAWPEADLSLIGLELMLAERPAAEAGSRAWAASEAANGATLTVLKALREDLVAEMSGMAEAAAAPLRVAVGGLAPVVTTLANPATPLPDALREAGAKVLKQLLRSGMIEEG</sequence>
<evidence type="ECO:0000313" key="10">
    <source>
        <dbReference type="Proteomes" id="UP000013827"/>
    </source>
</evidence>
<feature type="coiled-coil region" evidence="5">
    <location>
        <begin position="178"/>
        <end position="205"/>
    </location>
</feature>
<evidence type="ECO:0000256" key="5">
    <source>
        <dbReference type="SAM" id="Coils"/>
    </source>
</evidence>
<dbReference type="InterPro" id="IPR049176">
    <property type="entry name" value="COG5_N"/>
</dbReference>
<dbReference type="InterPro" id="IPR019465">
    <property type="entry name" value="Cog5"/>
</dbReference>
<dbReference type="GeneID" id="17263169"/>
<dbReference type="Proteomes" id="UP000013827">
    <property type="component" value="Unassembled WGS sequence"/>
</dbReference>
<accession>A0A0D3J0I7</accession>
<dbReference type="KEGG" id="ehx:EMIHUDRAFT_459061"/>
<dbReference type="RefSeq" id="XP_005769451.1">
    <property type="nucleotide sequence ID" value="XM_005769394.1"/>
</dbReference>
<evidence type="ECO:0000256" key="3">
    <source>
        <dbReference type="ARBA" id="ARBA00023034"/>
    </source>
</evidence>
<feature type="region of interest" description="Disordered" evidence="6">
    <location>
        <begin position="338"/>
        <end position="372"/>
    </location>
</feature>
<feature type="domain" description="Conserved oligomeric Golgi complex subunit 5 N-terminal" evidence="7">
    <location>
        <begin position="61"/>
        <end position="147"/>
    </location>
</feature>
<evidence type="ECO:0000259" key="7">
    <source>
        <dbReference type="Pfam" id="PF10392"/>
    </source>
</evidence>
<dbReference type="HOGENOM" id="CLU_630816_0_0_1"/>
<feature type="domain" description="Conserved oligomeric Golgi complex subunit 5 helical" evidence="8">
    <location>
        <begin position="199"/>
        <end position="336"/>
    </location>
</feature>
<dbReference type="InterPro" id="IPR048485">
    <property type="entry name" value="COG5_helical"/>
</dbReference>
<dbReference type="PaxDb" id="2903-EOD17022"/>
<dbReference type="eggNOG" id="KOG2211">
    <property type="taxonomic scope" value="Eukaryota"/>
</dbReference>
<dbReference type="GO" id="GO:0006891">
    <property type="term" value="P:intra-Golgi vesicle-mediated transport"/>
    <property type="evidence" value="ECO:0007669"/>
    <property type="project" value="InterPro"/>
</dbReference>
<evidence type="ECO:0000256" key="4">
    <source>
        <dbReference type="ARBA" id="ARBA00023136"/>
    </source>
</evidence>
<protein>
    <recommendedName>
        <fullName evidence="2">Conserved oligomeric Golgi complex subunit 5</fullName>
    </recommendedName>
</protein>
<keyword evidence="3" id="KW-0333">Golgi apparatus</keyword>
<feature type="compositionally biased region" description="Gly residues" evidence="6">
    <location>
        <begin position="356"/>
        <end position="372"/>
    </location>
</feature>
<dbReference type="GO" id="GO:0000139">
    <property type="term" value="C:Golgi membrane"/>
    <property type="evidence" value="ECO:0007669"/>
    <property type="project" value="UniProtKB-SubCell"/>
</dbReference>
<dbReference type="PANTHER" id="PTHR13228">
    <property type="entry name" value="CONSERVED OLIGOMERIC GOLGI COMPLEX COMPONENT 5"/>
    <property type="match status" value="1"/>
</dbReference>
<comment type="subcellular location">
    <subcellularLocation>
        <location evidence="1">Golgi apparatus membrane</location>
        <topology evidence="1">Peripheral membrane protein</topology>
    </subcellularLocation>
</comment>
<dbReference type="Pfam" id="PF10392">
    <property type="entry name" value="COG5_N"/>
    <property type="match status" value="1"/>
</dbReference>
<reference evidence="10" key="1">
    <citation type="journal article" date="2013" name="Nature">
        <title>Pan genome of the phytoplankton Emiliania underpins its global distribution.</title>
        <authorList>
            <person name="Read B.A."/>
            <person name="Kegel J."/>
            <person name="Klute M.J."/>
            <person name="Kuo A."/>
            <person name="Lefebvre S.C."/>
            <person name="Maumus F."/>
            <person name="Mayer C."/>
            <person name="Miller J."/>
            <person name="Monier A."/>
            <person name="Salamov A."/>
            <person name="Young J."/>
            <person name="Aguilar M."/>
            <person name="Claverie J.M."/>
            <person name="Frickenhaus S."/>
            <person name="Gonzalez K."/>
            <person name="Herman E.K."/>
            <person name="Lin Y.C."/>
            <person name="Napier J."/>
            <person name="Ogata H."/>
            <person name="Sarno A.F."/>
            <person name="Shmutz J."/>
            <person name="Schroeder D."/>
            <person name="de Vargas C."/>
            <person name="Verret F."/>
            <person name="von Dassow P."/>
            <person name="Valentin K."/>
            <person name="Van de Peer Y."/>
            <person name="Wheeler G."/>
            <person name="Dacks J.B."/>
            <person name="Delwiche C.F."/>
            <person name="Dyhrman S.T."/>
            <person name="Glockner G."/>
            <person name="John U."/>
            <person name="Richards T."/>
            <person name="Worden A.Z."/>
            <person name="Zhang X."/>
            <person name="Grigoriev I.V."/>
            <person name="Allen A.E."/>
            <person name="Bidle K."/>
            <person name="Borodovsky M."/>
            <person name="Bowler C."/>
            <person name="Brownlee C."/>
            <person name="Cock J.M."/>
            <person name="Elias M."/>
            <person name="Gladyshev V.N."/>
            <person name="Groth M."/>
            <person name="Guda C."/>
            <person name="Hadaegh A."/>
            <person name="Iglesias-Rodriguez M.D."/>
            <person name="Jenkins J."/>
            <person name="Jones B.M."/>
            <person name="Lawson T."/>
            <person name="Leese F."/>
            <person name="Lindquist E."/>
            <person name="Lobanov A."/>
            <person name="Lomsadze A."/>
            <person name="Malik S.B."/>
            <person name="Marsh M.E."/>
            <person name="Mackinder L."/>
            <person name="Mock T."/>
            <person name="Mueller-Roeber B."/>
            <person name="Pagarete A."/>
            <person name="Parker M."/>
            <person name="Probert I."/>
            <person name="Quesneville H."/>
            <person name="Raines C."/>
            <person name="Rensing S.A."/>
            <person name="Riano-Pachon D.M."/>
            <person name="Richier S."/>
            <person name="Rokitta S."/>
            <person name="Shiraiwa Y."/>
            <person name="Soanes D.M."/>
            <person name="van der Giezen M."/>
            <person name="Wahlund T.M."/>
            <person name="Williams B."/>
            <person name="Wilson W."/>
            <person name="Wolfe G."/>
            <person name="Wurch L.L."/>
        </authorList>
    </citation>
    <scope>NUCLEOTIDE SEQUENCE</scope>
</reference>
<dbReference type="Pfam" id="PF20649">
    <property type="entry name" value="COG5_C"/>
    <property type="match status" value="1"/>
</dbReference>
<reference evidence="9" key="2">
    <citation type="submission" date="2024-10" db="UniProtKB">
        <authorList>
            <consortium name="EnsemblProtists"/>
        </authorList>
    </citation>
    <scope>IDENTIFICATION</scope>
</reference>
<evidence type="ECO:0000256" key="6">
    <source>
        <dbReference type="SAM" id="MobiDB-lite"/>
    </source>
</evidence>
<dbReference type="EnsemblProtists" id="EOD17022">
    <property type="protein sequence ID" value="EOD17022"/>
    <property type="gene ID" value="EMIHUDRAFT_459061"/>
</dbReference>
<dbReference type="PANTHER" id="PTHR13228:SF3">
    <property type="entry name" value="CONSERVED OLIGOMERIC GOLGI COMPLEX SUBUNIT 5"/>
    <property type="match status" value="1"/>
</dbReference>
<keyword evidence="5" id="KW-0175">Coiled coil</keyword>
<evidence type="ECO:0000256" key="2">
    <source>
        <dbReference type="ARBA" id="ARBA00020974"/>
    </source>
</evidence>
<keyword evidence="4" id="KW-0472">Membrane</keyword>